<accession>C5KLP8</accession>
<organism evidence="2">
    <name type="scientific">Perkinsus marinus (strain ATCC 50983 / TXsc)</name>
    <dbReference type="NCBI Taxonomy" id="423536"/>
    <lineage>
        <taxon>Eukaryota</taxon>
        <taxon>Sar</taxon>
        <taxon>Alveolata</taxon>
        <taxon>Perkinsozoa</taxon>
        <taxon>Perkinsea</taxon>
        <taxon>Perkinsida</taxon>
        <taxon>Perkinsidae</taxon>
        <taxon>Perkinsus</taxon>
    </lineage>
</organism>
<feature type="non-terminal residue" evidence="1">
    <location>
        <position position="50"/>
    </location>
</feature>
<keyword evidence="2" id="KW-1185">Reference proteome</keyword>
<protein>
    <submittedName>
        <fullName evidence="1">Uncharacterized protein</fullName>
    </submittedName>
</protein>
<dbReference type="Proteomes" id="UP000007800">
    <property type="component" value="Unassembled WGS sequence"/>
</dbReference>
<gene>
    <name evidence="1" type="ORF">Pmar_PMAR025231</name>
</gene>
<evidence type="ECO:0000313" key="2">
    <source>
        <dbReference type="Proteomes" id="UP000007800"/>
    </source>
</evidence>
<evidence type="ECO:0000313" key="1">
    <source>
        <dbReference type="EMBL" id="EER14595.1"/>
    </source>
</evidence>
<dbReference type="InParanoid" id="C5KLP8"/>
<dbReference type="EMBL" id="GG674115">
    <property type="protein sequence ID" value="EER14595.1"/>
    <property type="molecule type" value="Genomic_DNA"/>
</dbReference>
<dbReference type="AlphaFoldDB" id="C5KLP8"/>
<dbReference type="GeneID" id="9045447"/>
<dbReference type="RefSeq" id="XP_002782800.1">
    <property type="nucleotide sequence ID" value="XM_002782754.1"/>
</dbReference>
<sequence>MTATQEFDPTIDTETVAHTFTVENENLQHSVSVVHERGRGYAWRIWPSAH</sequence>
<name>C5KLP8_PERM5</name>
<proteinExistence type="predicted"/>
<reference evidence="1 2" key="1">
    <citation type="submission" date="2008-07" db="EMBL/GenBank/DDBJ databases">
        <authorList>
            <person name="El-Sayed N."/>
            <person name="Caler E."/>
            <person name="Inman J."/>
            <person name="Amedeo P."/>
            <person name="Hass B."/>
            <person name="Wortman J."/>
        </authorList>
    </citation>
    <scope>NUCLEOTIDE SEQUENCE [LARGE SCALE GENOMIC DNA]</scope>
    <source>
        <strain evidence="2">ATCC 50983 / TXsc</strain>
    </source>
</reference>